<reference evidence="2" key="1">
    <citation type="journal article" date="2023" name="Commun. Biol.">
        <title>Genome analysis of Parmales, the sister group of diatoms, reveals the evolutionary specialization of diatoms from phago-mixotrophs to photoautotrophs.</title>
        <authorList>
            <person name="Ban H."/>
            <person name="Sato S."/>
            <person name="Yoshikawa S."/>
            <person name="Yamada K."/>
            <person name="Nakamura Y."/>
            <person name="Ichinomiya M."/>
            <person name="Sato N."/>
            <person name="Blanc-Mathieu R."/>
            <person name="Endo H."/>
            <person name="Kuwata A."/>
            <person name="Ogata H."/>
        </authorList>
    </citation>
    <scope>NUCLEOTIDE SEQUENCE [LARGE SCALE GENOMIC DNA]</scope>
    <source>
        <strain evidence="2">NIES 3700</strain>
    </source>
</reference>
<dbReference type="OrthoDB" id="496at2759"/>
<dbReference type="SUPFAM" id="SSF50978">
    <property type="entry name" value="WD40 repeat-like"/>
    <property type="match status" value="1"/>
</dbReference>
<organism evidence="1 2">
    <name type="scientific">Triparma laevis f. longispina</name>
    <dbReference type="NCBI Taxonomy" id="1714387"/>
    <lineage>
        <taxon>Eukaryota</taxon>
        <taxon>Sar</taxon>
        <taxon>Stramenopiles</taxon>
        <taxon>Ochrophyta</taxon>
        <taxon>Bolidophyceae</taxon>
        <taxon>Parmales</taxon>
        <taxon>Triparmaceae</taxon>
        <taxon>Triparma</taxon>
    </lineage>
</organism>
<proteinExistence type="predicted"/>
<sequence length="451" mass="50104">MKSLFSRISGLRDDEERLSKRITRNFQEGYWTVRGFMITDSRSAGEEVEVFEDANEGFNMMKNRIRLAATGDFEQDPPDSDPLSTFDVSITSLSLSPTSRYLSLGRSDGSCFILKTGTESFASFLGKDVLSEGDGNTFKNFYRFVREGGTSDDEDPEDPGTDKSTPFEIVAQFQHDKSITSITNLNEDTFITGDISGNIFQLKIEEVEGHIKYGEVIKGLKSVDDKLIVLSESEVESMIAVFALPLGDGEEPLKEWRGEKGMEYLSVTDEKIFTATEEVISVFDMNLNELHSFKPHSPVSKITALHAIQSDPDMRSTDEEESCVVSGTDGGVLLQHQILKTEGGVRHWPVLGNQRMKRKAHTFKTSNSPITAIIGSWSKIITCDALGTVRFFSSNKGGECLYTMDGLEECDCLDLRGDVMVSNGMERGFVCLHDFGAIDAEIDFGEVDYLD</sequence>
<dbReference type="InterPro" id="IPR036322">
    <property type="entry name" value="WD40_repeat_dom_sf"/>
</dbReference>
<evidence type="ECO:0000313" key="1">
    <source>
        <dbReference type="EMBL" id="GMH63664.1"/>
    </source>
</evidence>
<gene>
    <name evidence="1" type="ORF">TrLO_g4311</name>
</gene>
<dbReference type="Proteomes" id="UP001165122">
    <property type="component" value="Unassembled WGS sequence"/>
</dbReference>
<accession>A0A9W7E0P0</accession>
<name>A0A9W7E0P0_9STRA</name>
<evidence type="ECO:0000313" key="2">
    <source>
        <dbReference type="Proteomes" id="UP001165122"/>
    </source>
</evidence>
<comment type="caution">
    <text evidence="1">The sequence shown here is derived from an EMBL/GenBank/DDBJ whole genome shotgun (WGS) entry which is preliminary data.</text>
</comment>
<dbReference type="EMBL" id="BRXW01000533">
    <property type="protein sequence ID" value="GMH63664.1"/>
    <property type="molecule type" value="Genomic_DNA"/>
</dbReference>
<protein>
    <submittedName>
        <fullName evidence="1">Uncharacterized protein</fullName>
    </submittedName>
</protein>
<dbReference type="AlphaFoldDB" id="A0A9W7E0P0"/>
<dbReference type="InterPro" id="IPR015943">
    <property type="entry name" value="WD40/YVTN_repeat-like_dom_sf"/>
</dbReference>
<dbReference type="Gene3D" id="2.130.10.10">
    <property type="entry name" value="YVTN repeat-like/Quinoprotein amine dehydrogenase"/>
    <property type="match status" value="1"/>
</dbReference>
<keyword evidence="2" id="KW-1185">Reference proteome</keyword>